<dbReference type="PANTHER" id="PTHR47165:SF4">
    <property type="entry name" value="OS03G0429900 PROTEIN"/>
    <property type="match status" value="1"/>
</dbReference>
<dbReference type="Gene3D" id="2.40.50.140">
    <property type="entry name" value="Nucleic acid-binding proteins"/>
    <property type="match status" value="1"/>
</dbReference>
<evidence type="ECO:0000256" key="2">
    <source>
        <dbReference type="ARBA" id="ARBA00022723"/>
    </source>
</evidence>
<keyword evidence="2" id="KW-0479">Metal-binding</keyword>
<dbReference type="CDD" id="cd04476">
    <property type="entry name" value="RPA1_DBD_C"/>
    <property type="match status" value="1"/>
</dbReference>
<evidence type="ECO:0000256" key="6">
    <source>
        <dbReference type="SAM" id="MobiDB-lite"/>
    </source>
</evidence>
<dbReference type="GO" id="GO:0003677">
    <property type="term" value="F:DNA binding"/>
    <property type="evidence" value="ECO:0007669"/>
    <property type="project" value="UniProtKB-KW"/>
</dbReference>
<evidence type="ECO:0000313" key="8">
    <source>
        <dbReference type="EMBL" id="KAF5198193.1"/>
    </source>
</evidence>
<reference evidence="8 9" key="1">
    <citation type="submission" date="2020-06" db="EMBL/GenBank/DDBJ databases">
        <title>Transcriptomic and genomic resources for Thalictrum thalictroides and T. hernandezii: Facilitating candidate gene discovery in an emerging model plant lineage.</title>
        <authorList>
            <person name="Arias T."/>
            <person name="Riano-Pachon D.M."/>
            <person name="Di Stilio V.S."/>
        </authorList>
    </citation>
    <scope>NUCLEOTIDE SEQUENCE [LARGE SCALE GENOMIC DNA]</scope>
    <source>
        <strain evidence="9">cv. WT478/WT964</strain>
        <tissue evidence="8">Leaves</tissue>
    </source>
</reference>
<protein>
    <recommendedName>
        <fullName evidence="7">Replication factor A C-terminal domain-containing protein</fullName>
    </recommendedName>
</protein>
<dbReference type="AlphaFoldDB" id="A0A7J6WMJ7"/>
<comment type="similarity">
    <text evidence="1">Belongs to the replication factor A protein 1 family.</text>
</comment>
<name>A0A7J6WMJ7_THATH</name>
<feature type="compositionally biased region" description="Polar residues" evidence="6">
    <location>
        <begin position="1"/>
        <end position="12"/>
    </location>
</feature>
<keyword evidence="3" id="KW-0863">Zinc-finger</keyword>
<feature type="compositionally biased region" description="Polar residues" evidence="6">
    <location>
        <begin position="164"/>
        <end position="174"/>
    </location>
</feature>
<dbReference type="PANTHER" id="PTHR47165">
    <property type="entry name" value="OS03G0429900 PROTEIN"/>
    <property type="match status" value="1"/>
</dbReference>
<dbReference type="GO" id="GO:0008270">
    <property type="term" value="F:zinc ion binding"/>
    <property type="evidence" value="ECO:0007669"/>
    <property type="project" value="UniProtKB-KW"/>
</dbReference>
<dbReference type="SUPFAM" id="SSF50249">
    <property type="entry name" value="Nucleic acid-binding proteins"/>
    <property type="match status" value="1"/>
</dbReference>
<keyword evidence="5" id="KW-0238">DNA-binding</keyword>
<dbReference type="Pfam" id="PF08646">
    <property type="entry name" value="Rep_fac-A_C"/>
    <property type="match status" value="1"/>
</dbReference>
<gene>
    <name evidence="8" type="ORF">FRX31_012220</name>
</gene>
<evidence type="ECO:0000256" key="5">
    <source>
        <dbReference type="ARBA" id="ARBA00023125"/>
    </source>
</evidence>
<evidence type="ECO:0000313" key="9">
    <source>
        <dbReference type="Proteomes" id="UP000554482"/>
    </source>
</evidence>
<dbReference type="OrthoDB" id="1980722at2759"/>
<sequence>MAFNNTTPPTKSGTKRTLHQQSITPISEIAPRIAEAIKPFSIVCEATITAVHHDQGFLYDACTGCTKAVSKRGGSYWCYKCKELVDEPDIRLRIQFEIEDETAKQDITVFEEQAKKLLGKSLNDLLDLSAQENGKTLVNEALDQIVGKRLRFYIRISEFNLTNPDSPPTAQKFSEATEKEAKNPKQN</sequence>
<evidence type="ECO:0000256" key="1">
    <source>
        <dbReference type="ARBA" id="ARBA00005690"/>
    </source>
</evidence>
<evidence type="ECO:0000259" key="7">
    <source>
        <dbReference type="Pfam" id="PF08646"/>
    </source>
</evidence>
<dbReference type="EMBL" id="JABWDY010013594">
    <property type="protein sequence ID" value="KAF5198193.1"/>
    <property type="molecule type" value="Genomic_DNA"/>
</dbReference>
<feature type="region of interest" description="Disordered" evidence="6">
    <location>
        <begin position="1"/>
        <end position="21"/>
    </location>
</feature>
<dbReference type="InterPro" id="IPR013955">
    <property type="entry name" value="Rep_factor-A_C"/>
</dbReference>
<dbReference type="InterPro" id="IPR012340">
    <property type="entry name" value="NA-bd_OB-fold"/>
</dbReference>
<dbReference type="InterPro" id="IPR047192">
    <property type="entry name" value="Euk_RPA1_DBD_C"/>
</dbReference>
<dbReference type="Proteomes" id="UP000554482">
    <property type="component" value="Unassembled WGS sequence"/>
</dbReference>
<evidence type="ECO:0000256" key="3">
    <source>
        <dbReference type="ARBA" id="ARBA00022771"/>
    </source>
</evidence>
<evidence type="ECO:0000256" key="4">
    <source>
        <dbReference type="ARBA" id="ARBA00022833"/>
    </source>
</evidence>
<accession>A0A7J6WMJ7</accession>
<feature type="compositionally biased region" description="Basic and acidic residues" evidence="6">
    <location>
        <begin position="175"/>
        <end position="187"/>
    </location>
</feature>
<keyword evidence="9" id="KW-1185">Reference proteome</keyword>
<feature type="domain" description="Replication factor A C-terminal" evidence="7">
    <location>
        <begin position="43"/>
        <end position="157"/>
    </location>
</feature>
<organism evidence="8 9">
    <name type="scientific">Thalictrum thalictroides</name>
    <name type="common">Rue-anemone</name>
    <name type="synonym">Anemone thalictroides</name>
    <dbReference type="NCBI Taxonomy" id="46969"/>
    <lineage>
        <taxon>Eukaryota</taxon>
        <taxon>Viridiplantae</taxon>
        <taxon>Streptophyta</taxon>
        <taxon>Embryophyta</taxon>
        <taxon>Tracheophyta</taxon>
        <taxon>Spermatophyta</taxon>
        <taxon>Magnoliopsida</taxon>
        <taxon>Ranunculales</taxon>
        <taxon>Ranunculaceae</taxon>
        <taxon>Thalictroideae</taxon>
        <taxon>Thalictrum</taxon>
    </lineage>
</organism>
<comment type="caution">
    <text evidence="8">The sequence shown here is derived from an EMBL/GenBank/DDBJ whole genome shotgun (WGS) entry which is preliminary data.</text>
</comment>
<feature type="region of interest" description="Disordered" evidence="6">
    <location>
        <begin position="164"/>
        <end position="187"/>
    </location>
</feature>
<keyword evidence="4" id="KW-0862">Zinc</keyword>
<proteinExistence type="inferred from homology"/>